<proteinExistence type="predicted"/>
<dbReference type="EMBL" id="JAAVJC010000004">
    <property type="protein sequence ID" value="NJQ13645.1"/>
    <property type="molecule type" value="Genomic_DNA"/>
</dbReference>
<keyword evidence="2" id="KW-1185">Reference proteome</keyword>
<dbReference type="Proteomes" id="UP000727056">
    <property type="component" value="Unassembled WGS sequence"/>
</dbReference>
<reference evidence="1 2" key="1">
    <citation type="submission" date="2020-03" db="EMBL/GenBank/DDBJ databases">
        <title>Draft genome of Streptomyces sp. ventii, isolated from the Axial Seamount in the Pacific Ocean, and resequencing of the two type strains Streptomyces lonarensis strain NCL 716 and Streptomyces bohaiensis strain 11A07.</title>
        <authorList>
            <person name="Loughran R.M."/>
            <person name="Pfannmuller K.M."/>
            <person name="Wasson B.J."/>
            <person name="Deadmond M.C."/>
            <person name="Paddock B.E."/>
            <person name="Koyack M.J."/>
            <person name="Gallegos D.A."/>
            <person name="Mitchell E.A."/>
            <person name="Ushijima B."/>
            <person name="Saw J.H."/>
            <person name="Mcphail K.L."/>
            <person name="Videau P."/>
        </authorList>
    </citation>
    <scope>NUCLEOTIDE SEQUENCE [LARGE SCALE GENOMIC DNA]</scope>
    <source>
        <strain evidence="1 2">11A07</strain>
    </source>
</reference>
<evidence type="ECO:0000313" key="1">
    <source>
        <dbReference type="EMBL" id="NJQ13645.1"/>
    </source>
</evidence>
<protein>
    <recommendedName>
        <fullName evidence="3">GNAT family N-acetyltransferase</fullName>
    </recommendedName>
</protein>
<organism evidence="1 2">
    <name type="scientific">Streptomyces bohaiensis</name>
    <dbReference type="NCBI Taxonomy" id="1431344"/>
    <lineage>
        <taxon>Bacteria</taxon>
        <taxon>Bacillati</taxon>
        <taxon>Actinomycetota</taxon>
        <taxon>Actinomycetes</taxon>
        <taxon>Kitasatosporales</taxon>
        <taxon>Streptomycetaceae</taxon>
        <taxon>Streptomyces</taxon>
    </lineage>
</organism>
<comment type="caution">
    <text evidence="1">The sequence shown here is derived from an EMBL/GenBank/DDBJ whole genome shotgun (WGS) entry which is preliminary data.</text>
</comment>
<accession>A0ABX1C7T5</accession>
<evidence type="ECO:0008006" key="3">
    <source>
        <dbReference type="Google" id="ProtNLM"/>
    </source>
</evidence>
<evidence type="ECO:0000313" key="2">
    <source>
        <dbReference type="Proteomes" id="UP000727056"/>
    </source>
</evidence>
<dbReference type="Gene3D" id="3.40.630.30">
    <property type="match status" value="1"/>
</dbReference>
<gene>
    <name evidence="1" type="ORF">HCN52_01450</name>
</gene>
<name>A0ABX1C7T5_9ACTN</name>
<sequence>MSDGRYRRRSYEGPADLRAMQNLAQRLWAGGSGRWHIGELADRAMAPRPESLSAVALWEDGDTVVAWARRGDGPTAGGPVRLQVDPAHLELTEELLGWAADAGTAAPAALAVADSEETLLARLGAAGYRESREGPAVVHLRRALTDLPTPQTPEGHWLRHVRGEMDAGVRTTVGGWAGEDPAVAREEWLRSTRRWPYRPELDWLAGLTSCGAGAAARLAWLDDANRSAALEPVEVTGGAAEAALVRATTLAALHAARRCGAVTATTRVTEDSEAHALHSSLGFTTGARELRLVRQS</sequence>
<dbReference type="RefSeq" id="WP_168086479.1">
    <property type="nucleotide sequence ID" value="NZ_JAAVJC010000004.1"/>
</dbReference>